<sequence>MTLKSHRLFFAAALLLSTAAPLQAQPFRTPPTFDRWSVNCGNSGMCYGSVFVRDQATWVDIRIIRDWRADAAPLVRLTTNSVLTAEGTISLSVDGNEVDAFPVAQLREIQSTIVAPPGFRPVGGEGFWIPVGPATEALVGAMLTGDVLTVELPTETNPTIIKVPLQGTRSALKWIDQRQLRSGTVSALVTPGDEPAQDAPHAVPVLSPETLPPSVLSVWDANRFCSDIDPAIFASLDAVAAPLEDKSTLYLLPCGAPTAYNTPYVAIFATADGKARQMYVARMTEDGPIASDLIYNAKWFPVQKQVHGFFKGSGLGECGIWDRWVWTGSNFVLTEEASRQTCDGTDVPLSGWTTTWPAVASKD</sequence>
<dbReference type="AlphaFoldDB" id="A0A562SXU3"/>
<evidence type="ECO:0000256" key="1">
    <source>
        <dbReference type="SAM" id="SignalP"/>
    </source>
</evidence>
<keyword evidence="3" id="KW-1185">Reference proteome</keyword>
<protein>
    <submittedName>
        <fullName evidence="2">Uncharacterized protein DUF1176</fullName>
    </submittedName>
</protein>
<feature type="signal peptide" evidence="1">
    <location>
        <begin position="1"/>
        <end position="24"/>
    </location>
</feature>
<feature type="chain" id="PRO_5022139129" evidence="1">
    <location>
        <begin position="25"/>
        <end position="363"/>
    </location>
</feature>
<dbReference type="Proteomes" id="UP000320593">
    <property type="component" value="Unassembled WGS sequence"/>
</dbReference>
<accession>A0A562SXU3</accession>
<comment type="caution">
    <text evidence="2">The sequence shown here is derived from an EMBL/GenBank/DDBJ whole genome shotgun (WGS) entry which is preliminary data.</text>
</comment>
<keyword evidence="1" id="KW-0732">Signal</keyword>
<organism evidence="2 3">
    <name type="scientific">Roseibium hamelinense</name>
    <dbReference type="NCBI Taxonomy" id="150831"/>
    <lineage>
        <taxon>Bacteria</taxon>
        <taxon>Pseudomonadati</taxon>
        <taxon>Pseudomonadota</taxon>
        <taxon>Alphaproteobacteria</taxon>
        <taxon>Hyphomicrobiales</taxon>
        <taxon>Stappiaceae</taxon>
        <taxon>Roseibium</taxon>
    </lineage>
</organism>
<name>A0A562SXU3_9HYPH</name>
<dbReference type="InterPro" id="IPR009560">
    <property type="entry name" value="DUF1176"/>
</dbReference>
<dbReference type="OrthoDB" id="330924at2"/>
<evidence type="ECO:0000313" key="2">
    <source>
        <dbReference type="EMBL" id="TWI86179.1"/>
    </source>
</evidence>
<reference evidence="2 3" key="1">
    <citation type="submission" date="2019-07" db="EMBL/GenBank/DDBJ databases">
        <title>Genomic Encyclopedia of Archaeal and Bacterial Type Strains, Phase II (KMG-II): from individual species to whole genera.</title>
        <authorList>
            <person name="Goeker M."/>
        </authorList>
    </citation>
    <scope>NUCLEOTIDE SEQUENCE [LARGE SCALE GENOMIC DNA]</scope>
    <source>
        <strain evidence="2 3">ATCC BAA-252</strain>
    </source>
</reference>
<dbReference type="Pfam" id="PF06674">
    <property type="entry name" value="DUF1176"/>
    <property type="match status" value="1"/>
</dbReference>
<evidence type="ECO:0000313" key="3">
    <source>
        <dbReference type="Proteomes" id="UP000320593"/>
    </source>
</evidence>
<gene>
    <name evidence="2" type="ORF">JM93_02887</name>
</gene>
<dbReference type="EMBL" id="VLLF01000006">
    <property type="protein sequence ID" value="TWI86179.1"/>
    <property type="molecule type" value="Genomic_DNA"/>
</dbReference>
<dbReference type="RefSeq" id="WP_145344427.1">
    <property type="nucleotide sequence ID" value="NZ_SMLY01000074.1"/>
</dbReference>
<proteinExistence type="predicted"/>